<gene>
    <name evidence="2" type="ORF">SAMN05421819_1442</name>
</gene>
<dbReference type="OrthoDB" id="160990at2"/>
<protein>
    <submittedName>
        <fullName evidence="2">Four helix bundle protein</fullName>
    </submittedName>
</protein>
<dbReference type="AlphaFoldDB" id="A0A1H5W5T0"/>
<evidence type="ECO:0000313" key="2">
    <source>
        <dbReference type="EMBL" id="SEF94586.1"/>
    </source>
</evidence>
<feature type="region of interest" description="Disordered" evidence="1">
    <location>
        <begin position="110"/>
        <end position="148"/>
    </location>
</feature>
<proteinExistence type="predicted"/>
<evidence type="ECO:0000313" key="3">
    <source>
        <dbReference type="Proteomes" id="UP000236728"/>
    </source>
</evidence>
<dbReference type="PANTHER" id="PTHR38471">
    <property type="entry name" value="FOUR HELIX BUNDLE PROTEIN"/>
    <property type="match status" value="1"/>
</dbReference>
<dbReference type="Proteomes" id="UP000236728">
    <property type="component" value="Unassembled WGS sequence"/>
</dbReference>
<feature type="compositionally biased region" description="Basic and acidic residues" evidence="1">
    <location>
        <begin position="136"/>
        <end position="148"/>
    </location>
</feature>
<dbReference type="RefSeq" id="WP_103932375.1">
    <property type="nucleotide sequence ID" value="NZ_FNVA01000002.1"/>
</dbReference>
<dbReference type="InterPro" id="IPR036583">
    <property type="entry name" value="23S_rRNA_IVS_sf"/>
</dbReference>
<dbReference type="NCBIfam" id="TIGR02436">
    <property type="entry name" value="four helix bundle protein"/>
    <property type="match status" value="1"/>
</dbReference>
<dbReference type="Pfam" id="PF05635">
    <property type="entry name" value="23S_rRNA_IVP"/>
    <property type="match status" value="1"/>
</dbReference>
<sequence length="148" mass="16390">MVTSYKDLKVWQRGIELSLAIYKLTASFPSDERFGLISQFQRAVVSVPSNIAEGYGRGTRKDYKQFLSIARGSTLEVQTQLLIARELGYGNPALFQRAESLKRKVKCSTPSFASSERLSGPWALTPGPSHNFRSSAEARPKETLDASS</sequence>
<dbReference type="SUPFAM" id="SSF158446">
    <property type="entry name" value="IVS-encoded protein-like"/>
    <property type="match status" value="1"/>
</dbReference>
<dbReference type="Gene3D" id="1.20.1440.60">
    <property type="entry name" value="23S rRNA-intervening sequence"/>
    <property type="match status" value="1"/>
</dbReference>
<dbReference type="InterPro" id="IPR012657">
    <property type="entry name" value="23S_rRNA-intervening_sequence"/>
</dbReference>
<name>A0A1H5W5T0_9BACT</name>
<keyword evidence="3" id="KW-1185">Reference proteome</keyword>
<dbReference type="CDD" id="cd16377">
    <property type="entry name" value="23S_rRNA_IVP_like"/>
    <property type="match status" value="1"/>
</dbReference>
<dbReference type="PANTHER" id="PTHR38471:SF2">
    <property type="entry name" value="FOUR HELIX BUNDLE PROTEIN"/>
    <property type="match status" value="1"/>
</dbReference>
<accession>A0A1H5W5T0</accession>
<dbReference type="EMBL" id="FNVA01000002">
    <property type="protein sequence ID" value="SEF94586.1"/>
    <property type="molecule type" value="Genomic_DNA"/>
</dbReference>
<evidence type="ECO:0000256" key="1">
    <source>
        <dbReference type="SAM" id="MobiDB-lite"/>
    </source>
</evidence>
<reference evidence="2 3" key="1">
    <citation type="submission" date="2016-10" db="EMBL/GenBank/DDBJ databases">
        <authorList>
            <person name="de Groot N.N."/>
        </authorList>
    </citation>
    <scope>NUCLEOTIDE SEQUENCE [LARGE SCALE GENOMIC DNA]</scope>
    <source>
        <strain evidence="2 3">DSM 22489</strain>
    </source>
</reference>
<organism evidence="2 3">
    <name type="scientific">Bryocella elongata</name>
    <dbReference type="NCBI Taxonomy" id="863522"/>
    <lineage>
        <taxon>Bacteria</taxon>
        <taxon>Pseudomonadati</taxon>
        <taxon>Acidobacteriota</taxon>
        <taxon>Terriglobia</taxon>
        <taxon>Terriglobales</taxon>
        <taxon>Acidobacteriaceae</taxon>
        <taxon>Bryocella</taxon>
    </lineage>
</organism>